<dbReference type="EMBL" id="PIUK01000146">
    <property type="protein sequence ID" value="MBY6277167.1"/>
    <property type="molecule type" value="Genomic_DNA"/>
</dbReference>
<reference evidence="7" key="1">
    <citation type="submission" date="2016-04" db="EMBL/GenBank/DDBJ databases">
        <authorList>
            <person name="Antunes L.P."/>
            <person name="Martins L.F."/>
            <person name="Pereira R.V."/>
            <person name="Thomas A.M."/>
            <person name="Barbosa D."/>
            <person name="Nascimento L."/>
            <person name="Silva G.M."/>
            <person name="Condomitti G.W."/>
            <person name="Digiampietri L.A."/>
            <person name="Lombardi K.C."/>
            <person name="Ramos P.L."/>
            <person name="Quaggio R.B."/>
            <person name="Oliveira J.C."/>
            <person name="Pascon R.C."/>
            <person name="Cruz J.B."/>
            <person name="Silva A.M."/>
            <person name="Setubal J.C."/>
        </authorList>
    </citation>
    <scope>NUCLEOTIDE SEQUENCE [LARGE SCALE GENOMIC DNA]</scope>
</reference>
<organism evidence="6 7">
    <name type="scientific">Symbiobacterium thermophilum</name>
    <dbReference type="NCBI Taxonomy" id="2734"/>
    <lineage>
        <taxon>Bacteria</taxon>
        <taxon>Bacillati</taxon>
        <taxon>Bacillota</taxon>
        <taxon>Clostridia</taxon>
        <taxon>Eubacteriales</taxon>
        <taxon>Symbiobacteriaceae</taxon>
        <taxon>Symbiobacterium</taxon>
    </lineage>
</organism>
<dbReference type="GO" id="GO:0005840">
    <property type="term" value="C:ribosome"/>
    <property type="evidence" value="ECO:0007669"/>
    <property type="project" value="UniProtKB-KW"/>
</dbReference>
<evidence type="ECO:0000256" key="2">
    <source>
        <dbReference type="ARBA" id="ARBA00023274"/>
    </source>
</evidence>
<evidence type="ECO:0000256" key="3">
    <source>
        <dbReference type="ARBA" id="ARBA00035490"/>
    </source>
</evidence>
<dbReference type="Proteomes" id="UP000194267">
    <property type="component" value="Unassembled WGS sequence"/>
</dbReference>
<dbReference type="InterPro" id="IPR002150">
    <property type="entry name" value="Ribosomal_bL31"/>
</dbReference>
<evidence type="ECO:0000256" key="4">
    <source>
        <dbReference type="RuleBase" id="RU000564"/>
    </source>
</evidence>
<dbReference type="SMR" id="A0A1Y2T185"/>
<dbReference type="OMA" id="IHVDVWS"/>
<evidence type="ECO:0000256" key="1">
    <source>
        <dbReference type="ARBA" id="ARBA00022980"/>
    </source>
</evidence>
<name>A0A1Y2T185_SYMTR</name>
<reference evidence="6" key="2">
    <citation type="submission" date="2016-04" db="EMBL/GenBank/DDBJ databases">
        <authorList>
            <person name="Evans L.H."/>
            <person name="Alamgir A."/>
            <person name="Owens N."/>
            <person name="Weber N.D."/>
            <person name="Virtaneva K."/>
            <person name="Barbian K."/>
            <person name="Babar A."/>
            <person name="Rosenke K."/>
        </authorList>
    </citation>
    <scope>NUCLEOTIDE SEQUENCE [LARGE SCALE GENOMIC DNA]</scope>
    <source>
        <strain evidence="6">G2</strain>
    </source>
</reference>
<dbReference type="InterPro" id="IPR034704">
    <property type="entry name" value="Ribosomal_bL28/bL31-like_sf"/>
</dbReference>
<protein>
    <recommendedName>
        <fullName evidence="3 4">50S ribosomal protein L31</fullName>
    </recommendedName>
</protein>
<comment type="similarity">
    <text evidence="4">Belongs to the bacterial ribosomal protein bL31 family.</text>
</comment>
<gene>
    <name evidence="6" type="ORF">A6D92_20705</name>
    <name evidence="5" type="ORF">CWE10_13310</name>
</gene>
<keyword evidence="1 4" id="KW-0689">Ribosomal protein</keyword>
<comment type="caution">
    <text evidence="6">The sequence shown here is derived from an EMBL/GenBank/DDBJ whole genome shotgun (WGS) entry which is preliminary data.</text>
</comment>
<dbReference type="EMBL" id="LWLV01002263">
    <property type="protein sequence ID" value="OTA40250.1"/>
    <property type="molecule type" value="Genomic_DNA"/>
</dbReference>
<dbReference type="GO" id="GO:1990904">
    <property type="term" value="C:ribonucleoprotein complex"/>
    <property type="evidence" value="ECO:0007669"/>
    <property type="project" value="UniProtKB-KW"/>
</dbReference>
<evidence type="ECO:0000313" key="6">
    <source>
        <dbReference type="EMBL" id="OTA40250.1"/>
    </source>
</evidence>
<dbReference type="RefSeq" id="WP_043712917.1">
    <property type="nucleotide sequence ID" value="NZ_JACSIR010000049.1"/>
</dbReference>
<dbReference type="Proteomes" id="UP000732377">
    <property type="component" value="Unassembled WGS sequence"/>
</dbReference>
<dbReference type="PANTHER" id="PTHR33280:SF1">
    <property type="entry name" value="LARGE RIBOSOMAL SUBUNIT PROTEIN BL31C"/>
    <property type="match status" value="1"/>
</dbReference>
<dbReference type="GO" id="GO:0006412">
    <property type="term" value="P:translation"/>
    <property type="evidence" value="ECO:0007669"/>
    <property type="project" value="InterPro"/>
</dbReference>
<dbReference type="SUPFAM" id="SSF143800">
    <property type="entry name" value="L28p-like"/>
    <property type="match status" value="1"/>
</dbReference>
<dbReference type="InterPro" id="IPR042105">
    <property type="entry name" value="Ribosomal_bL31_sf"/>
</dbReference>
<dbReference type="NCBIfam" id="TIGR00105">
    <property type="entry name" value="L31"/>
    <property type="match status" value="1"/>
</dbReference>
<evidence type="ECO:0000313" key="5">
    <source>
        <dbReference type="EMBL" id="MBY6277167.1"/>
    </source>
</evidence>
<sequence>MKAGIHPKTQKTTITCGCGATYEVLSTKENIRVEICANCHPFYTGSRGATRVEAGSRIDRFRKKYGR</sequence>
<dbReference type="NCBIfam" id="NF000612">
    <property type="entry name" value="PRK00019.1"/>
    <property type="match status" value="1"/>
</dbReference>
<dbReference type="PANTHER" id="PTHR33280">
    <property type="entry name" value="50S RIBOSOMAL PROTEIN L31, CHLOROPLASTIC"/>
    <property type="match status" value="1"/>
</dbReference>
<reference evidence="5" key="3">
    <citation type="submission" date="2017-11" db="EMBL/GenBank/DDBJ databases">
        <title>Three new genomes from thermophilic consortium.</title>
        <authorList>
            <person name="Quaggio R."/>
            <person name="Amgarten D."/>
            <person name="Setubal J.C."/>
        </authorList>
    </citation>
    <scope>NUCLEOTIDE SEQUENCE</scope>
    <source>
        <strain evidence="5">ZCTH01-B2</strain>
    </source>
</reference>
<dbReference type="Gene3D" id="4.10.830.30">
    <property type="entry name" value="Ribosomal protein L31"/>
    <property type="match status" value="1"/>
</dbReference>
<proteinExistence type="inferred from homology"/>
<dbReference type="AlphaFoldDB" id="A0A1Y2T185"/>
<keyword evidence="2 4" id="KW-0687">Ribonucleoprotein</keyword>
<accession>A0A1Y2T185</accession>
<dbReference type="Pfam" id="PF01197">
    <property type="entry name" value="Ribosomal_L31"/>
    <property type="match status" value="1"/>
</dbReference>
<dbReference type="GO" id="GO:0003735">
    <property type="term" value="F:structural constituent of ribosome"/>
    <property type="evidence" value="ECO:0007669"/>
    <property type="project" value="InterPro"/>
</dbReference>
<dbReference type="PRINTS" id="PR01249">
    <property type="entry name" value="RIBOSOMALL31"/>
</dbReference>
<evidence type="ECO:0000313" key="7">
    <source>
        <dbReference type="Proteomes" id="UP000194267"/>
    </source>
</evidence>